<accession>A0A9N8W2N1</accession>
<feature type="region of interest" description="Disordered" evidence="3">
    <location>
        <begin position="48"/>
        <end position="78"/>
    </location>
</feature>
<dbReference type="Proteomes" id="UP000789572">
    <property type="component" value="Unassembled WGS sequence"/>
</dbReference>
<dbReference type="InterPro" id="IPR000504">
    <property type="entry name" value="RRM_dom"/>
</dbReference>
<dbReference type="InterPro" id="IPR034862">
    <property type="entry name" value="Fungal_Mei2-like_RRM3"/>
</dbReference>
<organism evidence="5 6">
    <name type="scientific">Paraglomus occultum</name>
    <dbReference type="NCBI Taxonomy" id="144539"/>
    <lineage>
        <taxon>Eukaryota</taxon>
        <taxon>Fungi</taxon>
        <taxon>Fungi incertae sedis</taxon>
        <taxon>Mucoromycota</taxon>
        <taxon>Glomeromycotina</taxon>
        <taxon>Glomeromycetes</taxon>
        <taxon>Paraglomerales</taxon>
        <taxon>Paraglomeraceae</taxon>
        <taxon>Paraglomus</taxon>
    </lineage>
</organism>
<comment type="caution">
    <text evidence="5">The sequence shown here is derived from an EMBL/GenBank/DDBJ whole genome shotgun (WGS) entry which is preliminary data.</text>
</comment>
<dbReference type="InterPro" id="IPR007201">
    <property type="entry name" value="Mei2-like_Rrm_C"/>
</dbReference>
<sequence length="400" mass="44945">MAPQPSVKIISPRIATVATQCFSQHIALTRSKVADKQITLNKQVAAKPRYDINSPDPANKHPQHLQTDNKTTVTDFTPGNPSIIEKALGAARDAQVAFLSESSVPKYVWNGEGECIPLLAPHISTWSMAPSRWLAVGNLPKDINKEELESVLSTEQNVAASGTVAVTYTNRPRTLKWLEYDVKVNYYDASVDSWSAVETIKNSGATDASQQKKPPNTTVRLSGNRTIPVKNAIDLSAIEDGTDTRTTLMIRNIPNKYTQEMFLEWLDETHFGCYDFVYLRFDFINKCNVGYAFVNFIEPKMIISFAKARIGNKWSRFNSEKICNLSYASIQGSQALIEKFRNSSVLDEKPEYRPKLFYTSGPMRGKEAPFPAPNNLSKRVYSRVSLDKSVVTVYRRVERT</sequence>
<dbReference type="InterPro" id="IPR035979">
    <property type="entry name" value="RBD_domain_sf"/>
</dbReference>
<keyword evidence="1 2" id="KW-0694">RNA-binding</keyword>
<evidence type="ECO:0000256" key="3">
    <source>
        <dbReference type="SAM" id="MobiDB-lite"/>
    </source>
</evidence>
<dbReference type="SUPFAM" id="SSF54928">
    <property type="entry name" value="RNA-binding domain, RBD"/>
    <property type="match status" value="1"/>
</dbReference>
<proteinExistence type="predicted"/>
<evidence type="ECO:0000313" key="5">
    <source>
        <dbReference type="EMBL" id="CAG8468780.1"/>
    </source>
</evidence>
<dbReference type="OrthoDB" id="417481at2759"/>
<dbReference type="Pfam" id="PF04059">
    <property type="entry name" value="RRM_2"/>
    <property type="match status" value="1"/>
</dbReference>
<name>A0A9N8W2N1_9GLOM</name>
<dbReference type="GO" id="GO:0003723">
    <property type="term" value="F:RNA binding"/>
    <property type="evidence" value="ECO:0007669"/>
    <property type="project" value="UniProtKB-UniRule"/>
</dbReference>
<feature type="domain" description="RRM" evidence="4">
    <location>
        <begin position="246"/>
        <end position="342"/>
    </location>
</feature>
<evidence type="ECO:0000256" key="2">
    <source>
        <dbReference type="PROSITE-ProRule" id="PRU00176"/>
    </source>
</evidence>
<protein>
    <submittedName>
        <fullName evidence="5">4095_t:CDS:1</fullName>
    </submittedName>
</protein>
<dbReference type="CDD" id="cd12532">
    <property type="entry name" value="RRM3_MEI2_fungi"/>
    <property type="match status" value="1"/>
</dbReference>
<dbReference type="PANTHER" id="PTHR23189">
    <property type="entry name" value="RNA RECOGNITION MOTIF-CONTAINING"/>
    <property type="match status" value="1"/>
</dbReference>
<gene>
    <name evidence="5" type="ORF">POCULU_LOCUS934</name>
</gene>
<dbReference type="AlphaFoldDB" id="A0A9N8W2N1"/>
<keyword evidence="6" id="KW-1185">Reference proteome</keyword>
<evidence type="ECO:0000256" key="1">
    <source>
        <dbReference type="ARBA" id="ARBA00022884"/>
    </source>
</evidence>
<dbReference type="PROSITE" id="PS50102">
    <property type="entry name" value="RRM"/>
    <property type="match status" value="1"/>
</dbReference>
<evidence type="ECO:0000313" key="6">
    <source>
        <dbReference type="Proteomes" id="UP000789572"/>
    </source>
</evidence>
<feature type="compositionally biased region" description="Polar residues" evidence="3">
    <location>
        <begin position="64"/>
        <end position="78"/>
    </location>
</feature>
<dbReference type="EMBL" id="CAJVPJ010000059">
    <property type="protein sequence ID" value="CAG8468780.1"/>
    <property type="molecule type" value="Genomic_DNA"/>
</dbReference>
<evidence type="ECO:0000259" key="4">
    <source>
        <dbReference type="PROSITE" id="PS50102"/>
    </source>
</evidence>
<reference evidence="5" key="1">
    <citation type="submission" date="2021-06" db="EMBL/GenBank/DDBJ databases">
        <authorList>
            <person name="Kallberg Y."/>
            <person name="Tangrot J."/>
            <person name="Rosling A."/>
        </authorList>
    </citation>
    <scope>NUCLEOTIDE SEQUENCE</scope>
    <source>
        <strain evidence="5">IA702</strain>
    </source>
</reference>